<protein>
    <submittedName>
        <fullName evidence="3">KIR-like CYIR protein</fullName>
    </submittedName>
</protein>
<dbReference type="AlphaFoldDB" id="A0A1B1E6U8"/>
<feature type="transmembrane region" description="Helical" evidence="2">
    <location>
        <begin position="160"/>
        <end position="182"/>
    </location>
</feature>
<reference evidence="4" key="1">
    <citation type="submission" date="2016-06" db="EMBL/GenBank/DDBJ databases">
        <title>First high quality genome sequence of Plasmodium coatneyi using continuous long reads from single molecule, real-time sequencing.</title>
        <authorList>
            <person name="Chien J.-T."/>
            <person name="Pakala S.B."/>
            <person name="Geraldo J.A."/>
            <person name="Lapp S.A."/>
            <person name="Barnwell J.W."/>
            <person name="Kissinger J.C."/>
            <person name="Galinski M.R."/>
            <person name="Humphrey J.C."/>
        </authorList>
    </citation>
    <scope>NUCLEOTIDE SEQUENCE [LARGE SCALE GENOMIC DNA]</scope>
    <source>
        <strain evidence="4">Hackeri</strain>
    </source>
</reference>
<keyword evidence="2" id="KW-0472">Membrane</keyword>
<dbReference type="EMBL" id="CP016251">
    <property type="protein sequence ID" value="ANQ10489.1"/>
    <property type="molecule type" value="Genomic_DNA"/>
</dbReference>
<gene>
    <name evidence="3" type="ORF">PCOAH_00047740</name>
</gene>
<dbReference type="Pfam" id="PF05795">
    <property type="entry name" value="Plasmodium_Vir"/>
    <property type="match status" value="1"/>
</dbReference>
<sequence>MSTIYDELGSSEIAGMCKIIYDNIDKDTFKKRKGIYEYHQNYGTIQDQLNKTENRCDQIYNNYLNETVQAYKKVWASCHSGDHNNDEYCRKFKKVYEKYNGNGSDKIEFKCTKVATHTGSSLQQDLGPAPRPGPEGPGLGPEDGLHEDGASEVSAALPTAAAVSSILGTVGVGLPFITYLLYKYNLLPTWLRNKLGGSRKRTTIGRQNFYDMFSDGSTEVSTVASTTTEDDSTVDTVPSGRSNNRKEQQTRKNIRYYAT</sequence>
<accession>A0A1B1E6U8</accession>
<dbReference type="VEuPathDB" id="PlasmoDB:PCOAH_00047740"/>
<keyword evidence="2" id="KW-1133">Transmembrane helix</keyword>
<keyword evidence="4" id="KW-1185">Reference proteome</keyword>
<dbReference type="KEGG" id="pcot:PCOAH_00047740"/>
<name>A0A1B1E6U8_9APIC</name>
<feature type="region of interest" description="Disordered" evidence="1">
    <location>
        <begin position="221"/>
        <end position="259"/>
    </location>
</feature>
<dbReference type="OrthoDB" id="382684at2759"/>
<feature type="region of interest" description="Disordered" evidence="1">
    <location>
        <begin position="119"/>
        <end position="148"/>
    </location>
</feature>
<dbReference type="RefSeq" id="XP_019917184.1">
    <property type="nucleotide sequence ID" value="XM_020061557.1"/>
</dbReference>
<evidence type="ECO:0000313" key="3">
    <source>
        <dbReference type="EMBL" id="ANQ10489.1"/>
    </source>
</evidence>
<evidence type="ECO:0000256" key="1">
    <source>
        <dbReference type="SAM" id="MobiDB-lite"/>
    </source>
</evidence>
<evidence type="ECO:0000256" key="2">
    <source>
        <dbReference type="SAM" id="Phobius"/>
    </source>
</evidence>
<organism evidence="3 4">
    <name type="scientific">Plasmodium coatneyi</name>
    <dbReference type="NCBI Taxonomy" id="208452"/>
    <lineage>
        <taxon>Eukaryota</taxon>
        <taxon>Sar</taxon>
        <taxon>Alveolata</taxon>
        <taxon>Apicomplexa</taxon>
        <taxon>Aconoidasida</taxon>
        <taxon>Haemosporida</taxon>
        <taxon>Plasmodiidae</taxon>
        <taxon>Plasmodium</taxon>
    </lineage>
</organism>
<evidence type="ECO:0000313" key="4">
    <source>
        <dbReference type="Proteomes" id="UP000092716"/>
    </source>
</evidence>
<proteinExistence type="predicted"/>
<dbReference type="Proteomes" id="UP000092716">
    <property type="component" value="Chromosome 13"/>
</dbReference>
<dbReference type="InterPro" id="IPR008780">
    <property type="entry name" value="Plasmodium_Vir"/>
</dbReference>
<dbReference type="GeneID" id="30911505"/>
<keyword evidence="2" id="KW-0812">Transmembrane</keyword>